<keyword evidence="2" id="KW-0479">Metal-binding</keyword>
<evidence type="ECO:0000256" key="1">
    <source>
        <dbReference type="ARBA" id="ARBA00004123"/>
    </source>
</evidence>
<dbReference type="EMBL" id="CP076749">
    <property type="protein sequence ID" value="QWW21352.1"/>
    <property type="molecule type" value="Genomic_DNA"/>
</dbReference>
<dbReference type="Gene3D" id="3.30.160.60">
    <property type="entry name" value="Classic Zinc Finger"/>
    <property type="match status" value="1"/>
</dbReference>
<feature type="region of interest" description="Disordered" evidence="7">
    <location>
        <begin position="421"/>
        <end position="444"/>
    </location>
</feature>
<evidence type="ECO:0000313" key="9">
    <source>
        <dbReference type="EMBL" id="PIS52341.1"/>
    </source>
</evidence>
<comment type="subcellular location">
    <subcellularLocation>
        <location evidence="1">Nucleus</location>
    </subcellularLocation>
</comment>
<dbReference type="SUPFAM" id="SSF57667">
    <property type="entry name" value="beta-beta-alpha zinc fingers"/>
    <property type="match status" value="1"/>
</dbReference>
<protein>
    <recommendedName>
        <fullName evidence="8">C2H2-type domain-containing protein</fullName>
    </recommendedName>
</protein>
<dbReference type="PROSITE" id="PS50157">
    <property type="entry name" value="ZINC_FINGER_C2H2_2"/>
    <property type="match status" value="1"/>
</dbReference>
<dbReference type="PANTHER" id="PTHR24396:SF19">
    <property type="entry name" value="FI01119P"/>
    <property type="match status" value="1"/>
</dbReference>
<evidence type="ECO:0000256" key="4">
    <source>
        <dbReference type="ARBA" id="ARBA00022833"/>
    </source>
</evidence>
<feature type="domain" description="C2H2-type" evidence="8">
    <location>
        <begin position="294"/>
        <end position="321"/>
    </location>
</feature>
<keyword evidence="5" id="KW-0539">Nucleus</keyword>
<gene>
    <name evidence="9" type="ORF">B9J08_003955</name>
    <name evidence="10" type="ORF">CA7LBN_000098</name>
</gene>
<evidence type="ECO:0000256" key="5">
    <source>
        <dbReference type="ARBA" id="ARBA00023242"/>
    </source>
</evidence>
<dbReference type="PANTHER" id="PTHR24396">
    <property type="entry name" value="ZINC FINGER PROTEIN"/>
    <property type="match status" value="1"/>
</dbReference>
<dbReference type="VEuPathDB" id="FungiDB:CJJ07_003131"/>
<reference evidence="10" key="3">
    <citation type="submission" date="2021-06" db="EMBL/GenBank/DDBJ databases">
        <title>Candida auris outbreak in lebanese hospital.</title>
        <authorList>
            <person name="Finianos M."/>
        </authorList>
    </citation>
    <scope>NUCLEOTIDE SEQUENCE</scope>
    <source>
        <strain evidence="10">CA7LBN</strain>
    </source>
</reference>
<dbReference type="InterPro" id="IPR013087">
    <property type="entry name" value="Znf_C2H2_type"/>
</dbReference>
<evidence type="ECO:0000256" key="6">
    <source>
        <dbReference type="PROSITE-ProRule" id="PRU00042"/>
    </source>
</evidence>
<accession>A0A2H0ZNZ5</accession>
<dbReference type="OMA" id="MIGLNPH"/>
<dbReference type="GO" id="GO:0008270">
    <property type="term" value="F:zinc ion binding"/>
    <property type="evidence" value="ECO:0007669"/>
    <property type="project" value="UniProtKB-KW"/>
</dbReference>
<dbReference type="VEuPathDB" id="FungiDB:QG37_00171"/>
<feature type="region of interest" description="Disordered" evidence="7">
    <location>
        <begin position="227"/>
        <end position="264"/>
    </location>
</feature>
<keyword evidence="3 6" id="KW-0863">Zinc-finger</keyword>
<evidence type="ECO:0000259" key="8">
    <source>
        <dbReference type="PROSITE" id="PS50157"/>
    </source>
</evidence>
<organism evidence="9">
    <name type="scientific">Candidozyma auris</name>
    <name type="common">Yeast</name>
    <name type="synonym">Candida auris</name>
    <dbReference type="NCBI Taxonomy" id="498019"/>
    <lineage>
        <taxon>Eukaryota</taxon>
        <taxon>Fungi</taxon>
        <taxon>Dikarya</taxon>
        <taxon>Ascomycota</taxon>
        <taxon>Saccharomycotina</taxon>
        <taxon>Pichiomycetes</taxon>
        <taxon>Metschnikowiaceae</taxon>
        <taxon>Candidozyma</taxon>
    </lineage>
</organism>
<reference evidence="9" key="1">
    <citation type="journal article" date="2017" name="Clin. Infect. Dis.">
        <title>Simultaneous emergence of multidrug-resistant Candida auris on 3 continents confirmed by whole-genome sequencing and epidemiological analyses.</title>
        <authorList>
            <person name="Lockhart S.R."/>
            <person name="Etienne K.A."/>
            <person name="Vallabhaneni S."/>
            <person name="Farooqi J."/>
            <person name="Chowdhary A."/>
            <person name="Govender N.P."/>
            <person name="Colombo A.L."/>
            <person name="Calvo B."/>
            <person name="Cuomo C.A."/>
            <person name="Desjardins C.A."/>
            <person name="Berkow E.L."/>
            <person name="Castanheira M."/>
            <person name="Magobo R.E."/>
            <person name="Jabeen K."/>
            <person name="Asghar R.J."/>
            <person name="Meis J.F."/>
            <person name="Jackson B."/>
            <person name="Chiller T."/>
            <person name="Litvintseva A.P."/>
        </authorList>
    </citation>
    <scope>NUCLEOTIDE SEQUENCE [LARGE SCALE GENOMIC DNA]</scope>
    <source>
        <strain evidence="9">B8441</strain>
    </source>
</reference>
<dbReference type="VEuPathDB" id="FungiDB:CJI97_004067"/>
<feature type="region of interest" description="Disordered" evidence="7">
    <location>
        <begin position="188"/>
        <end position="207"/>
    </location>
</feature>
<name>A0A2H0ZNZ5_CANAR</name>
<dbReference type="GO" id="GO:0000981">
    <property type="term" value="F:DNA-binding transcription factor activity, RNA polymerase II-specific"/>
    <property type="evidence" value="ECO:0007669"/>
    <property type="project" value="TreeGrafter"/>
</dbReference>
<sequence length="444" mass="48946">MGLNFLWPSALGPFASVSPAPSFSVASFLQTYVFKLNNSLFPALSAASVSWISNTGKNAAHSCAADDLELSLGNDQIELFDNYLAPQGKQPPQSNHGFPAHLESASIPDADLAPWGFDFPPVPDFSSTPSLSSSYQTSSISSYPDNHHHHLSSFSHPYDLPEPRFEPPKSHFALNMIGLNPHPHAFFNDFRRSPKSEDSPMGASTSESSVSFMDELFIKNTPSTAQHFPPSGFIESPQPQPQPQHSPAEASKKRKHVPAASPEMKAETYDFKKIKVENSEPQVEVEDRKEGARFVCSECNASFKVKSYLTRHARKHNNAMAFRCPFHDVSTVDGMGNVIKSAAKCHPTGGFSRRDTYKTHLKALHFIYPPGTKSSARNSTGGRCAGCFEYFESNARWLKYHIECDQCKGLQDQGRNQKSLARINGQSHPATVNGASTMKTETYD</sequence>
<dbReference type="GO" id="GO:0000978">
    <property type="term" value="F:RNA polymerase II cis-regulatory region sequence-specific DNA binding"/>
    <property type="evidence" value="ECO:0007669"/>
    <property type="project" value="TreeGrafter"/>
</dbReference>
<dbReference type="VEuPathDB" id="FungiDB:B9J08_003955"/>
<evidence type="ECO:0000256" key="2">
    <source>
        <dbReference type="ARBA" id="ARBA00022723"/>
    </source>
</evidence>
<dbReference type="Proteomes" id="UP000825438">
    <property type="component" value="Chromosome I"/>
</dbReference>
<dbReference type="SMART" id="SM00355">
    <property type="entry name" value="ZnF_C2H2"/>
    <property type="match status" value="1"/>
</dbReference>
<evidence type="ECO:0000256" key="7">
    <source>
        <dbReference type="SAM" id="MobiDB-lite"/>
    </source>
</evidence>
<dbReference type="InterPro" id="IPR051643">
    <property type="entry name" value="Transcr_Reg_ZincFinger"/>
</dbReference>
<reference evidence="9" key="2">
    <citation type="submission" date="2017-11" db="EMBL/GenBank/DDBJ databases">
        <title>Candida auris genome assembly and annotation.</title>
        <authorList>
            <person name="Munoz J.F."/>
            <person name="Gade L.G."/>
            <person name="Chow N.A."/>
            <person name="Litvintseva A.P."/>
            <person name="Loparev V.N."/>
            <person name="Cuomo C.A."/>
        </authorList>
    </citation>
    <scope>NUCLEOTIDE SEQUENCE</scope>
    <source>
        <strain evidence="9">B8441</strain>
    </source>
</reference>
<dbReference type="InterPro" id="IPR036236">
    <property type="entry name" value="Znf_C2H2_sf"/>
</dbReference>
<proteinExistence type="predicted"/>
<keyword evidence="4" id="KW-0862">Zinc</keyword>
<dbReference type="VEuPathDB" id="FungiDB:CJI96_0002524"/>
<feature type="compositionally biased region" description="Basic and acidic residues" evidence="7">
    <location>
        <begin position="189"/>
        <end position="198"/>
    </location>
</feature>
<dbReference type="VEuPathDB" id="FungiDB:CJJ09_000115"/>
<dbReference type="EMBL" id="PEKT02000007">
    <property type="protein sequence ID" value="PIS52341.1"/>
    <property type="molecule type" value="Genomic_DNA"/>
</dbReference>
<evidence type="ECO:0000256" key="3">
    <source>
        <dbReference type="ARBA" id="ARBA00022771"/>
    </source>
</evidence>
<dbReference type="PROSITE" id="PS00028">
    <property type="entry name" value="ZINC_FINGER_C2H2_1"/>
    <property type="match status" value="1"/>
</dbReference>
<dbReference type="AlphaFoldDB" id="A0A2H0ZNZ5"/>
<dbReference type="GO" id="GO:0005634">
    <property type="term" value="C:nucleus"/>
    <property type="evidence" value="ECO:0007669"/>
    <property type="project" value="UniProtKB-SubCell"/>
</dbReference>
<evidence type="ECO:0000313" key="10">
    <source>
        <dbReference type="EMBL" id="QWW21352.1"/>
    </source>
</evidence>
<dbReference type="VEuPathDB" id="FungiDB:CJI96_0002523"/>